<keyword evidence="3" id="KW-1185">Reference proteome</keyword>
<name>A0AAW1WNK7_RUBAR</name>
<feature type="region of interest" description="Disordered" evidence="1">
    <location>
        <begin position="669"/>
        <end position="699"/>
    </location>
</feature>
<feature type="compositionally biased region" description="Basic and acidic residues" evidence="1">
    <location>
        <begin position="678"/>
        <end position="696"/>
    </location>
</feature>
<feature type="compositionally biased region" description="Basic residues" evidence="1">
    <location>
        <begin position="185"/>
        <end position="202"/>
    </location>
</feature>
<gene>
    <name evidence="2" type="ORF">M0R45_022916</name>
</gene>
<evidence type="ECO:0000256" key="1">
    <source>
        <dbReference type="SAM" id="MobiDB-lite"/>
    </source>
</evidence>
<dbReference type="Proteomes" id="UP001457282">
    <property type="component" value="Unassembled WGS sequence"/>
</dbReference>
<proteinExistence type="predicted"/>
<protein>
    <submittedName>
        <fullName evidence="2">Uncharacterized protein</fullName>
    </submittedName>
</protein>
<accession>A0AAW1WNK7</accession>
<feature type="compositionally biased region" description="Basic and acidic residues" evidence="1">
    <location>
        <begin position="8"/>
        <end position="22"/>
    </location>
</feature>
<feature type="region of interest" description="Disordered" evidence="1">
    <location>
        <begin position="163"/>
        <end position="211"/>
    </location>
</feature>
<comment type="caution">
    <text evidence="2">The sequence shown here is derived from an EMBL/GenBank/DDBJ whole genome shotgun (WGS) entry which is preliminary data.</text>
</comment>
<evidence type="ECO:0000313" key="3">
    <source>
        <dbReference type="Proteomes" id="UP001457282"/>
    </source>
</evidence>
<sequence>MHRGLRRTSSDTQRDSVRGRDISTRMFNGKNSFRTALEDSEEPSITWRNFNRRCAFLTLLTLEPENSLRIVSLPLQCPDNTNFSGSGAQVNMDSLRLFYTPPINPLKVIQPKEQQGSPLAGSNVRHQSRNKTLAYEATKWNELSRESCQKSLTCSASSSMIKNGSNAINLSDTGSGGEKVDNVKRNSRKKSRKKGKQGKKHSSVSSSTEADVLSVECANGSSASETCGNNDGSGSVSISTAREVSLSGVKNESPKPCISYHDELEVDIPSVGNLGHQSVHKDAEFSIFDGVGRIPRMQLSDCNDLYTKGYSDMHNSFVLDSFSVGSNCDDNTIDGHDEKHAEKDIRGVDFSEPSGFSSRMGSCQSMSNDVVDTYDNTEGMRHGIQDCNSNDMQSVVPGKRSKQHKTEQRSSNFFKFGSTGSLHLRSGKENNHSVWQKVQKNDDNDCKCELKKESSVYSQNDLTLTEAPLPKRSCTAVNVNVFPKREAKIQQKAMVSKELKIKGGLASKQVFYARKGAHANFPGSDGCLKSGVEQNDMLDVLSQVKDNKGSSLVSRSCSQPSCPRVGFQSSKEGSMTSEPVHSMQLCPNEVDRLEGVHDSFSGMKTQKISDSLGESNLLQVQSPPIYLPHLLCKAGIQAQKETLLAESRREYPSSGSLKHKWVPIELKDPVTSSTNSSSHEHSDEPAAKRWTPKDTAKGNTQNISSEAVVCLGQSSGDITCSSDKTEGMLPKLGYQDASTIDALKDKLSAAKCMNFESKDLNAVEADSNRILEAVNNACRAQLASEAVQMVTGGPIAEFERLLYYSSPVVHESPKFIRCQTCSRNQVGGLPVCRHETTNITLGCLWQWYQISGSYGLEIRAEEFGNSKGLSADRFAFHAYFVPYLSAVQLFRSCRSDSVDTSSWACSTEVLVEKSKKTSNLGHLPIFSILFPRPRKEDAITPPLVNEPCILEQSSAPAKDVPVQLTDTTGLSDLELIFEYFESEQPQLRRPLYDKIKELVRGDRPSDSNVYGDASNLDSINLNDLHSRSWYSVAWYPIYRIPHGNLRAAFLTYHSLGHLVRRSANFESPSADECIVSPVVGLQSYNAQDECWFHPRQSALRQTTVTPGPGLNSYRGVLEERLRTLEETASLMARAVVKKGSMTSVNRHPDYEFFLSRLR</sequence>
<reference evidence="2 3" key="1">
    <citation type="journal article" date="2023" name="G3 (Bethesda)">
        <title>A chromosome-length genome assembly and annotation of blackberry (Rubus argutus, cv. 'Hillquist').</title>
        <authorList>
            <person name="Bruna T."/>
            <person name="Aryal R."/>
            <person name="Dudchenko O."/>
            <person name="Sargent D.J."/>
            <person name="Mead D."/>
            <person name="Buti M."/>
            <person name="Cavallini A."/>
            <person name="Hytonen T."/>
            <person name="Andres J."/>
            <person name="Pham M."/>
            <person name="Weisz D."/>
            <person name="Mascagni F."/>
            <person name="Usai G."/>
            <person name="Natali L."/>
            <person name="Bassil N."/>
            <person name="Fernandez G.E."/>
            <person name="Lomsadze A."/>
            <person name="Armour M."/>
            <person name="Olukolu B."/>
            <person name="Poorten T."/>
            <person name="Britton C."/>
            <person name="Davik J."/>
            <person name="Ashrafi H."/>
            <person name="Aiden E.L."/>
            <person name="Borodovsky M."/>
            <person name="Worthington M."/>
        </authorList>
    </citation>
    <scope>NUCLEOTIDE SEQUENCE [LARGE SCALE GENOMIC DNA]</scope>
    <source>
        <strain evidence="2">PI 553951</strain>
    </source>
</reference>
<dbReference type="EMBL" id="JBEDUW010000005">
    <property type="protein sequence ID" value="KAK9925645.1"/>
    <property type="molecule type" value="Genomic_DNA"/>
</dbReference>
<feature type="region of interest" description="Disordered" evidence="1">
    <location>
        <begin position="1"/>
        <end position="22"/>
    </location>
</feature>
<organism evidence="2 3">
    <name type="scientific">Rubus argutus</name>
    <name type="common">Southern blackberry</name>
    <dbReference type="NCBI Taxonomy" id="59490"/>
    <lineage>
        <taxon>Eukaryota</taxon>
        <taxon>Viridiplantae</taxon>
        <taxon>Streptophyta</taxon>
        <taxon>Embryophyta</taxon>
        <taxon>Tracheophyta</taxon>
        <taxon>Spermatophyta</taxon>
        <taxon>Magnoliopsida</taxon>
        <taxon>eudicotyledons</taxon>
        <taxon>Gunneridae</taxon>
        <taxon>Pentapetalae</taxon>
        <taxon>rosids</taxon>
        <taxon>fabids</taxon>
        <taxon>Rosales</taxon>
        <taxon>Rosaceae</taxon>
        <taxon>Rosoideae</taxon>
        <taxon>Rosoideae incertae sedis</taxon>
        <taxon>Rubus</taxon>
    </lineage>
</organism>
<dbReference type="Pfam" id="PF05623">
    <property type="entry name" value="DUF789"/>
    <property type="match status" value="1"/>
</dbReference>
<evidence type="ECO:0000313" key="2">
    <source>
        <dbReference type="EMBL" id="KAK9925645.1"/>
    </source>
</evidence>
<feature type="compositionally biased region" description="Polar residues" evidence="1">
    <location>
        <begin position="163"/>
        <end position="173"/>
    </location>
</feature>
<feature type="region of interest" description="Disordered" evidence="1">
    <location>
        <begin position="387"/>
        <end position="410"/>
    </location>
</feature>
<dbReference type="InterPro" id="IPR008507">
    <property type="entry name" value="DUF789"/>
</dbReference>
<dbReference type="PANTHER" id="PTHR32010:SF18">
    <property type="entry name" value="DUF789 FAMILY PROTEIN"/>
    <property type="match status" value="1"/>
</dbReference>
<dbReference type="PANTHER" id="PTHR32010">
    <property type="entry name" value="PHOTOSYSTEM II STABILITY/ASSEMBLY FACTOR HCF136, CHLOROPLASTIC"/>
    <property type="match status" value="1"/>
</dbReference>
<dbReference type="AlphaFoldDB" id="A0AAW1WNK7"/>